<feature type="region of interest" description="Disordered" evidence="1">
    <location>
        <begin position="214"/>
        <end position="248"/>
    </location>
</feature>
<gene>
    <name evidence="5" type="ORF">EDM52_09705</name>
</gene>
<dbReference type="AlphaFoldDB" id="A0A3M8CFL4"/>
<comment type="caution">
    <text evidence="5">The sequence shown here is derived from an EMBL/GenBank/DDBJ whole genome shotgun (WGS) entry which is preliminary data.</text>
</comment>
<dbReference type="Proteomes" id="UP000282028">
    <property type="component" value="Unassembled WGS sequence"/>
</dbReference>
<dbReference type="SUPFAM" id="SSF74853">
    <property type="entry name" value="Lamin A/C globular tail domain"/>
    <property type="match status" value="2"/>
</dbReference>
<evidence type="ECO:0000259" key="3">
    <source>
        <dbReference type="PROSITE" id="PS51704"/>
    </source>
</evidence>
<organism evidence="5 6">
    <name type="scientific">Brevibacillus invocatus</name>
    <dbReference type="NCBI Taxonomy" id="173959"/>
    <lineage>
        <taxon>Bacteria</taxon>
        <taxon>Bacillati</taxon>
        <taxon>Bacillota</taxon>
        <taxon>Bacilli</taxon>
        <taxon>Bacillales</taxon>
        <taxon>Paenibacillaceae</taxon>
        <taxon>Brevibacillus</taxon>
    </lineage>
</organism>
<protein>
    <submittedName>
        <fullName evidence="5">Glycerophosphodiester phosphodiesterase</fullName>
    </submittedName>
</protein>
<dbReference type="SUPFAM" id="SSF51695">
    <property type="entry name" value="PLC-like phosphodiesterases"/>
    <property type="match status" value="2"/>
</dbReference>
<evidence type="ECO:0000256" key="2">
    <source>
        <dbReference type="SAM" id="SignalP"/>
    </source>
</evidence>
<dbReference type="PANTHER" id="PTHR46211">
    <property type="entry name" value="GLYCEROPHOSPHORYL DIESTER PHOSPHODIESTERASE"/>
    <property type="match status" value="1"/>
</dbReference>
<dbReference type="OrthoDB" id="384721at2"/>
<dbReference type="Pfam" id="PF00932">
    <property type="entry name" value="LTD"/>
    <property type="match status" value="2"/>
</dbReference>
<dbReference type="Pfam" id="PF03009">
    <property type="entry name" value="GDPD"/>
    <property type="match status" value="2"/>
</dbReference>
<feature type="chain" id="PRO_5018328229" evidence="2">
    <location>
        <begin position="29"/>
        <end position="904"/>
    </location>
</feature>
<feature type="domain" description="GP-PDE" evidence="3">
    <location>
        <begin position="657"/>
        <end position="902"/>
    </location>
</feature>
<dbReference type="PROSITE" id="PS51841">
    <property type="entry name" value="LTD"/>
    <property type="match status" value="2"/>
</dbReference>
<dbReference type="EMBL" id="RHHR01000014">
    <property type="protein sequence ID" value="RNB74526.1"/>
    <property type="molecule type" value="Genomic_DNA"/>
</dbReference>
<evidence type="ECO:0000313" key="6">
    <source>
        <dbReference type="Proteomes" id="UP000282028"/>
    </source>
</evidence>
<keyword evidence="2" id="KW-0732">Signal</keyword>
<keyword evidence="6" id="KW-1185">Reference proteome</keyword>
<dbReference type="Gene3D" id="3.20.20.190">
    <property type="entry name" value="Phosphatidylinositol (PI) phosphodiesterase"/>
    <property type="match status" value="2"/>
</dbReference>
<feature type="signal peptide" evidence="2">
    <location>
        <begin position="1"/>
        <end position="28"/>
    </location>
</feature>
<evidence type="ECO:0000256" key="1">
    <source>
        <dbReference type="SAM" id="MobiDB-lite"/>
    </source>
</evidence>
<accession>A0A3M8CFL4</accession>
<dbReference type="InterPro" id="IPR001322">
    <property type="entry name" value="Lamin_tail_dom"/>
</dbReference>
<dbReference type="Gene3D" id="2.60.40.1260">
    <property type="entry name" value="Lamin Tail domain"/>
    <property type="match status" value="2"/>
</dbReference>
<sequence length="904" mass="99711">MKMGKQGKKVIWSLMVASVVAGSMPVYAETTVAAAKYAKAIGDEQASTLRITEILYDAEGSDDGTEFVEISNLGEETLDISGYLIGDEETRGGNEGMFAFPEGTLLPPGASIVIAQSAMINKSKYGYTPDYEFPPVSRYNPEDDPETPNLLPADWATGTLILANGGDDLLLMDRDENVIDYVPYINDTQWNGQTVKAATSVKVIGQSLQREYVTGDPSADFVPGTPSPGSMRISDREPEAPEDPNSKSLLITEVVNDPLFDESTGEFIEITNISEKTIDLSGYLIGDEETRGGNEGMNEFPEGTKIEPYQTIVIARYADGIVERHQTTPDFELFDSMEEVPELLPSDWATGSIYLANGGDHVILMDPDKNVVDAMTYGSATFPEVTAHPGVAGGHAMERLTATDTNDASVDFVDQPKPSPGMLLFGPEAHEDRVPVSDLKEKVLVVNEPETGIVLPPTVIGVYDKKSDLEDMLDEEVSSVFVSLKKSGRDSVVTQDGTKLEDVLEKLEGKAIPVVQIEDKDLVAKVDRLLRERDLTDVHIVSSRPHILKEMREKNNEYRGALLVQEGKLNEKKRKEIVLEARSSKSHVVVLQQSALSKDVIRYFRHRGLTVWGMDRKNKSQAEEMIPQGVAGILSDSPEQVHKVLATYPENSITQPPMVMAHRGVPSLKPENTMYAFEEAVRLGADLIETDVHMTKDGHLVIIHDFDLERTTDGTGKVKDYTLKELRELNANKLDPKNPSWYQPDITDAVIPTLDELLAFAKGKAVLLLEAKGIGYEKEMAEVIQEHDMVADVIVSSFSSEVLERFAKINPELGLGFTLSGTKPEEKLDQYAEKVVTDAVQLNATYFINQEIVTPELVRYAKHRGIILSVYTVNEEADMKRVTEWGIGGIITDYAQKLLDAPKQ</sequence>
<dbReference type="InterPro" id="IPR030395">
    <property type="entry name" value="GP_PDE_dom"/>
</dbReference>
<reference evidence="5 6" key="1">
    <citation type="submission" date="2018-10" db="EMBL/GenBank/DDBJ databases">
        <title>Phylogenomics of Brevibacillus.</title>
        <authorList>
            <person name="Dunlap C."/>
        </authorList>
    </citation>
    <scope>NUCLEOTIDE SEQUENCE [LARGE SCALE GENOMIC DNA]</scope>
    <source>
        <strain evidence="5 6">JCM 12215</strain>
    </source>
</reference>
<dbReference type="PROSITE" id="PS51704">
    <property type="entry name" value="GP_PDE"/>
    <property type="match status" value="1"/>
</dbReference>
<dbReference type="GO" id="GO:0008081">
    <property type="term" value="F:phosphoric diester hydrolase activity"/>
    <property type="evidence" value="ECO:0007669"/>
    <property type="project" value="InterPro"/>
</dbReference>
<dbReference type="InterPro" id="IPR036415">
    <property type="entry name" value="Lamin_tail_dom_sf"/>
</dbReference>
<evidence type="ECO:0000313" key="5">
    <source>
        <dbReference type="EMBL" id="RNB74526.1"/>
    </source>
</evidence>
<feature type="domain" description="LTD" evidence="4">
    <location>
        <begin position="238"/>
        <end position="379"/>
    </location>
</feature>
<proteinExistence type="predicted"/>
<feature type="domain" description="LTD" evidence="4">
    <location>
        <begin position="30"/>
        <end position="186"/>
    </location>
</feature>
<dbReference type="GO" id="GO:0006629">
    <property type="term" value="P:lipid metabolic process"/>
    <property type="evidence" value="ECO:0007669"/>
    <property type="project" value="InterPro"/>
</dbReference>
<evidence type="ECO:0000259" key="4">
    <source>
        <dbReference type="PROSITE" id="PS51841"/>
    </source>
</evidence>
<dbReference type="InterPro" id="IPR017946">
    <property type="entry name" value="PLC-like_Pdiesterase_TIM-brl"/>
</dbReference>
<dbReference type="RefSeq" id="WP_122908811.1">
    <property type="nucleotide sequence ID" value="NZ_CBCSBE010000006.1"/>
</dbReference>
<name>A0A3M8CFL4_9BACL</name>
<dbReference type="PANTHER" id="PTHR46211:SF1">
    <property type="entry name" value="GLYCEROPHOSPHODIESTER PHOSPHODIESTERASE, CYTOPLASMIC"/>
    <property type="match status" value="1"/>
</dbReference>